<dbReference type="InterPro" id="IPR036249">
    <property type="entry name" value="Thioredoxin-like_sf"/>
</dbReference>
<protein>
    <submittedName>
        <fullName evidence="3">Lipoprotein thiredoxin</fullName>
    </submittedName>
</protein>
<dbReference type="PROSITE" id="PS51352">
    <property type="entry name" value="THIOREDOXIN_2"/>
    <property type="match status" value="1"/>
</dbReference>
<sequence>MKKLLITLIFILTNFLQAAENPTFNLTTIDNKKITINQKRISKTETGLDFEEFRGKPVLLSLFGHRCPPCIKEIPEFIKLTNKHKDNLEIVAIESQRYPVKEVKDFAELYDMNYNVVAGIEYDDFIDYIATMAGYGRGVPLPLLIAINKDGEVEQVKAGLIKEDELEMLVEDLND</sequence>
<accession>A0A6S6TZI6</accession>
<dbReference type="Gene3D" id="3.40.30.10">
    <property type="entry name" value="Glutaredoxin"/>
    <property type="match status" value="1"/>
</dbReference>
<dbReference type="CDD" id="cd02966">
    <property type="entry name" value="TlpA_like_family"/>
    <property type="match status" value="1"/>
</dbReference>
<dbReference type="GO" id="GO:0016491">
    <property type="term" value="F:oxidoreductase activity"/>
    <property type="evidence" value="ECO:0007669"/>
    <property type="project" value="InterPro"/>
</dbReference>
<gene>
    <name evidence="3" type="ORF">HELGO_WM22431</name>
</gene>
<dbReference type="PANTHER" id="PTHR42852:SF17">
    <property type="entry name" value="THIOREDOXIN-LIKE PROTEIN HI_1115"/>
    <property type="match status" value="1"/>
</dbReference>
<dbReference type="PANTHER" id="PTHR42852">
    <property type="entry name" value="THIOL:DISULFIDE INTERCHANGE PROTEIN DSBE"/>
    <property type="match status" value="1"/>
</dbReference>
<dbReference type="InterPro" id="IPR013766">
    <property type="entry name" value="Thioredoxin_domain"/>
</dbReference>
<keyword evidence="3" id="KW-0449">Lipoprotein</keyword>
<reference evidence="3" key="1">
    <citation type="submission" date="2020-01" db="EMBL/GenBank/DDBJ databases">
        <authorList>
            <person name="Meier V. D."/>
            <person name="Meier V D."/>
        </authorList>
    </citation>
    <scope>NUCLEOTIDE SEQUENCE</scope>
    <source>
        <strain evidence="3">HLG_WM_MAG_03</strain>
    </source>
</reference>
<proteinExistence type="predicted"/>
<evidence type="ECO:0000313" key="3">
    <source>
        <dbReference type="EMBL" id="CAA6821863.1"/>
    </source>
</evidence>
<dbReference type="SUPFAM" id="SSF52833">
    <property type="entry name" value="Thioredoxin-like"/>
    <property type="match status" value="1"/>
</dbReference>
<name>A0A6S6TZI6_9BACT</name>
<keyword evidence="1" id="KW-0732">Signal</keyword>
<organism evidence="3">
    <name type="scientific">uncultured Sulfurovum sp</name>
    <dbReference type="NCBI Taxonomy" id="269237"/>
    <lineage>
        <taxon>Bacteria</taxon>
        <taxon>Pseudomonadati</taxon>
        <taxon>Campylobacterota</taxon>
        <taxon>Epsilonproteobacteria</taxon>
        <taxon>Campylobacterales</taxon>
        <taxon>Sulfurovaceae</taxon>
        <taxon>Sulfurovum</taxon>
        <taxon>environmental samples</taxon>
    </lineage>
</organism>
<feature type="chain" id="PRO_5027982490" evidence="1">
    <location>
        <begin position="19"/>
        <end position="175"/>
    </location>
</feature>
<feature type="domain" description="Thioredoxin" evidence="2">
    <location>
        <begin position="15"/>
        <end position="175"/>
    </location>
</feature>
<evidence type="ECO:0000259" key="2">
    <source>
        <dbReference type="PROSITE" id="PS51352"/>
    </source>
</evidence>
<dbReference type="EMBL" id="CACVAR010000329">
    <property type="protein sequence ID" value="CAA6821863.1"/>
    <property type="molecule type" value="Genomic_DNA"/>
</dbReference>
<dbReference type="AlphaFoldDB" id="A0A6S6TZI6"/>
<feature type="signal peptide" evidence="1">
    <location>
        <begin position="1"/>
        <end position="18"/>
    </location>
</feature>
<dbReference type="Pfam" id="PF08534">
    <property type="entry name" value="Redoxin"/>
    <property type="match status" value="1"/>
</dbReference>
<evidence type="ECO:0000256" key="1">
    <source>
        <dbReference type="SAM" id="SignalP"/>
    </source>
</evidence>
<dbReference type="InterPro" id="IPR050553">
    <property type="entry name" value="Thioredoxin_ResA/DsbE_sf"/>
</dbReference>
<dbReference type="InterPro" id="IPR013740">
    <property type="entry name" value="Redoxin"/>
</dbReference>